<gene>
    <name evidence="8" type="ORF">BRAA06T23622Z</name>
    <name evidence="7" type="ORF">BRAPAZ1V2_A06P04320.2</name>
</gene>
<dbReference type="EMBL" id="LR031569">
    <property type="protein sequence ID" value="VDC65082.1"/>
    <property type="molecule type" value="Genomic_DNA"/>
</dbReference>
<reference evidence="8" key="1">
    <citation type="submission" date="2018-11" db="EMBL/GenBank/DDBJ databases">
        <authorList>
            <consortium name="Genoscope - CEA"/>
            <person name="William W."/>
        </authorList>
    </citation>
    <scope>NUCLEOTIDE SEQUENCE</scope>
</reference>
<evidence type="ECO:0000313" key="8">
    <source>
        <dbReference type="EMBL" id="VDC65082.1"/>
    </source>
</evidence>
<dbReference type="GO" id="GO:0006511">
    <property type="term" value="P:ubiquitin-dependent protein catabolic process"/>
    <property type="evidence" value="ECO:0007669"/>
    <property type="project" value="InterPro"/>
</dbReference>
<comment type="similarity">
    <text evidence="2 4">Belongs to the SKP1 family.</text>
</comment>
<name>A0A3P5YBN1_BRACM</name>
<dbReference type="InterPro" id="IPR016897">
    <property type="entry name" value="SKP1"/>
</dbReference>
<dbReference type="Pfam" id="PF03931">
    <property type="entry name" value="Skp1_POZ"/>
    <property type="match status" value="1"/>
</dbReference>
<keyword evidence="3 4" id="KW-0833">Ubl conjugation pathway</keyword>
<organism evidence="8">
    <name type="scientific">Brassica campestris</name>
    <name type="common">Field mustard</name>
    <dbReference type="NCBI Taxonomy" id="3711"/>
    <lineage>
        <taxon>Eukaryota</taxon>
        <taxon>Viridiplantae</taxon>
        <taxon>Streptophyta</taxon>
        <taxon>Embryophyta</taxon>
        <taxon>Tracheophyta</taxon>
        <taxon>Spermatophyta</taxon>
        <taxon>Magnoliopsida</taxon>
        <taxon>eudicotyledons</taxon>
        <taxon>Gunneridae</taxon>
        <taxon>Pentapetalae</taxon>
        <taxon>rosids</taxon>
        <taxon>malvids</taxon>
        <taxon>Brassicales</taxon>
        <taxon>Brassicaceae</taxon>
        <taxon>Brassiceae</taxon>
        <taxon>Brassica</taxon>
    </lineage>
</organism>
<dbReference type="AlphaFoldDB" id="A0A3P5YBN1"/>
<dbReference type="InterPro" id="IPR036296">
    <property type="entry name" value="SKP1-like_dim_sf"/>
</dbReference>
<evidence type="ECO:0000259" key="6">
    <source>
        <dbReference type="Pfam" id="PF03931"/>
    </source>
</evidence>
<feature type="domain" description="SKP1 component dimerisation" evidence="5">
    <location>
        <begin position="123"/>
        <end position="170"/>
    </location>
</feature>
<evidence type="ECO:0000256" key="2">
    <source>
        <dbReference type="ARBA" id="ARBA00009993"/>
    </source>
</evidence>
<sequence length="172" mass="19129">MSTSRHIVLKSSDGETFEVEEAVALQSQTIAHMVEDDCIDGGIPLANITGVILAKVIEYCKKHVTVVPDGDVIVYCKKHVVLPDGDSSSSAKEELKAWDAEFMKTDQSTLFNLILAANFLNIKNLLDLGCQTVADMITGKTPEEIRTVLNIENDFTPEEEKEIRKENQWAFE</sequence>
<evidence type="ECO:0000256" key="3">
    <source>
        <dbReference type="ARBA" id="ARBA00022786"/>
    </source>
</evidence>
<dbReference type="Gramene" id="A06p04320.2_BraZ1">
    <property type="protein sequence ID" value="A06p04320.2_BraZ1.CDS"/>
    <property type="gene ID" value="A06g04320.2_BraZ1"/>
</dbReference>
<dbReference type="InterPro" id="IPR016073">
    <property type="entry name" value="Skp1_comp_POZ"/>
</dbReference>
<dbReference type="SUPFAM" id="SSF54695">
    <property type="entry name" value="POZ domain"/>
    <property type="match status" value="1"/>
</dbReference>
<comment type="pathway">
    <text evidence="1 4">Protein modification; protein ubiquitination.</text>
</comment>
<protein>
    <recommendedName>
        <fullName evidence="4">SKP1-like protein</fullName>
    </recommendedName>
</protein>
<dbReference type="Gene3D" id="3.30.710.10">
    <property type="entry name" value="Potassium Channel Kv1.1, Chain A"/>
    <property type="match status" value="1"/>
</dbReference>
<dbReference type="InterPro" id="IPR001232">
    <property type="entry name" value="SKP1-like"/>
</dbReference>
<evidence type="ECO:0000259" key="5">
    <source>
        <dbReference type="Pfam" id="PF01466"/>
    </source>
</evidence>
<comment type="subunit">
    <text evidence="4">Part of a SCF (SKP1-cullin-F-box) protein ligase complex.</text>
</comment>
<dbReference type="GO" id="GO:0016567">
    <property type="term" value="P:protein ubiquitination"/>
    <property type="evidence" value="ECO:0007669"/>
    <property type="project" value="UniProtKB-UniRule"/>
</dbReference>
<accession>A0A3P5YBN1</accession>
<dbReference type="Proteomes" id="UP000694005">
    <property type="component" value="Chromosome A06"/>
</dbReference>
<evidence type="ECO:0000256" key="4">
    <source>
        <dbReference type="PIRNR" id="PIRNR028729"/>
    </source>
</evidence>
<dbReference type="PANTHER" id="PTHR11165">
    <property type="entry name" value="SKP1"/>
    <property type="match status" value="1"/>
</dbReference>
<dbReference type="FunFam" id="3.30.710.10:FF:000026">
    <property type="entry name" value="E3 ubiquitin ligase complex SCF subunit"/>
    <property type="match status" value="1"/>
</dbReference>
<dbReference type="EMBL" id="LS974622">
    <property type="protein sequence ID" value="CAG7868192.1"/>
    <property type="molecule type" value="Genomic_DNA"/>
</dbReference>
<dbReference type="GO" id="GO:0009867">
    <property type="term" value="P:jasmonic acid mediated signaling pathway"/>
    <property type="evidence" value="ECO:0007669"/>
    <property type="project" value="UniProtKB-ARBA"/>
</dbReference>
<dbReference type="Pfam" id="PF01466">
    <property type="entry name" value="Skp1"/>
    <property type="match status" value="1"/>
</dbReference>
<evidence type="ECO:0000313" key="7">
    <source>
        <dbReference type="EMBL" id="CAG7868192.1"/>
    </source>
</evidence>
<dbReference type="CDD" id="cd18322">
    <property type="entry name" value="BTB_POZ_SKP1"/>
    <property type="match status" value="1"/>
</dbReference>
<dbReference type="PIRSF" id="PIRSF028729">
    <property type="entry name" value="E3_ubiquit_lig_SCF_Skp"/>
    <property type="match status" value="1"/>
</dbReference>
<dbReference type="SMART" id="SM00512">
    <property type="entry name" value="Skp1"/>
    <property type="match status" value="1"/>
</dbReference>
<feature type="domain" description="SKP1 component POZ" evidence="6">
    <location>
        <begin position="6"/>
        <end position="64"/>
    </location>
</feature>
<dbReference type="InterPro" id="IPR011333">
    <property type="entry name" value="SKP1/BTB/POZ_sf"/>
</dbReference>
<dbReference type="UniPathway" id="UPA00143"/>
<proteinExistence type="inferred from homology"/>
<evidence type="ECO:0000256" key="1">
    <source>
        <dbReference type="ARBA" id="ARBA00004906"/>
    </source>
</evidence>
<comment type="function">
    <text evidence="4">Involved in ubiquitination and subsequent proteasomal degradation of target proteins. Together with CUL1, RBX1 and a F-box protein, it forms a SCF E3 ubiquitin ligase complex. The functional specificity of this complex depends on the type of F-box protein. In the SCF complex, it serves as an adapter that links the F-box protein to CUL1.</text>
</comment>
<dbReference type="InterPro" id="IPR016072">
    <property type="entry name" value="Skp1_comp_dimer"/>
</dbReference>
<dbReference type="SUPFAM" id="SSF81382">
    <property type="entry name" value="Skp1 dimerisation domain-like"/>
    <property type="match status" value="1"/>
</dbReference>